<evidence type="ECO:0000256" key="1">
    <source>
        <dbReference type="SAM" id="MobiDB-lite"/>
    </source>
</evidence>
<feature type="region of interest" description="Disordered" evidence="1">
    <location>
        <begin position="1"/>
        <end position="30"/>
    </location>
</feature>
<sequence>MAAVNNSYLSHTEPSEIQQFQESAQSFSHSGKKFKYFYS</sequence>
<protein>
    <submittedName>
        <fullName evidence="2">Uncharacterized protein</fullName>
    </submittedName>
</protein>
<reference evidence="2" key="1">
    <citation type="submission" date="2014-11" db="EMBL/GenBank/DDBJ databases">
        <authorList>
            <person name="Amaro Gonzalez C."/>
        </authorList>
    </citation>
    <scope>NUCLEOTIDE SEQUENCE</scope>
</reference>
<feature type="compositionally biased region" description="Polar residues" evidence="1">
    <location>
        <begin position="1"/>
        <end position="29"/>
    </location>
</feature>
<organism evidence="2">
    <name type="scientific">Anguilla anguilla</name>
    <name type="common">European freshwater eel</name>
    <name type="synonym">Muraena anguilla</name>
    <dbReference type="NCBI Taxonomy" id="7936"/>
    <lineage>
        <taxon>Eukaryota</taxon>
        <taxon>Metazoa</taxon>
        <taxon>Chordata</taxon>
        <taxon>Craniata</taxon>
        <taxon>Vertebrata</taxon>
        <taxon>Euteleostomi</taxon>
        <taxon>Actinopterygii</taxon>
        <taxon>Neopterygii</taxon>
        <taxon>Teleostei</taxon>
        <taxon>Anguilliformes</taxon>
        <taxon>Anguillidae</taxon>
        <taxon>Anguilla</taxon>
    </lineage>
</organism>
<name>A0A0E9SBI9_ANGAN</name>
<proteinExistence type="predicted"/>
<reference evidence="2" key="2">
    <citation type="journal article" date="2015" name="Fish Shellfish Immunol.">
        <title>Early steps in the European eel (Anguilla anguilla)-Vibrio vulnificus interaction in the gills: Role of the RtxA13 toxin.</title>
        <authorList>
            <person name="Callol A."/>
            <person name="Pajuelo D."/>
            <person name="Ebbesson L."/>
            <person name="Teles M."/>
            <person name="MacKenzie S."/>
            <person name="Amaro C."/>
        </authorList>
    </citation>
    <scope>NUCLEOTIDE SEQUENCE</scope>
</reference>
<evidence type="ECO:0000313" key="2">
    <source>
        <dbReference type="EMBL" id="JAH38734.1"/>
    </source>
</evidence>
<accession>A0A0E9SBI9</accession>
<dbReference type="AlphaFoldDB" id="A0A0E9SBI9"/>
<dbReference type="EMBL" id="GBXM01069843">
    <property type="protein sequence ID" value="JAH38734.1"/>
    <property type="molecule type" value="Transcribed_RNA"/>
</dbReference>